<comment type="caution">
    <text evidence="1">The sequence shown here is derived from an EMBL/GenBank/DDBJ whole genome shotgun (WGS) entry which is preliminary data.</text>
</comment>
<reference evidence="1 2" key="1">
    <citation type="submission" date="2021-06" db="EMBL/GenBank/DDBJ databases">
        <title>Caerostris extrusa draft genome.</title>
        <authorList>
            <person name="Kono N."/>
            <person name="Arakawa K."/>
        </authorList>
    </citation>
    <scope>NUCLEOTIDE SEQUENCE [LARGE SCALE GENOMIC DNA]</scope>
</reference>
<evidence type="ECO:0000313" key="1">
    <source>
        <dbReference type="EMBL" id="GIX70778.1"/>
    </source>
</evidence>
<accession>A0AAV4MEJ8</accession>
<dbReference type="EMBL" id="BPLR01002165">
    <property type="protein sequence ID" value="GIX70778.1"/>
    <property type="molecule type" value="Genomic_DNA"/>
</dbReference>
<name>A0AAV4MEJ8_CAEEX</name>
<dbReference type="Proteomes" id="UP001054945">
    <property type="component" value="Unassembled WGS sequence"/>
</dbReference>
<proteinExistence type="predicted"/>
<keyword evidence="2" id="KW-1185">Reference proteome</keyword>
<sequence>MRTVRRVLGLPRRQMPEDRIASSTQVDSFTFEAFVPKRLEADFFLPFSPSPAVSSLPAEIASKKIVIAISRGTRRYKSCTPSNREGVDWRLKCSGFRHFASARRFSIVGVQNIYSKASYNALSTIAGLPIQFPSAFAAVHGPIPVDQHTHERTLSSTITSSPPSSWNYRVAGQ</sequence>
<dbReference type="AlphaFoldDB" id="A0AAV4MEJ8"/>
<protein>
    <submittedName>
        <fullName evidence="1">Uncharacterized protein</fullName>
    </submittedName>
</protein>
<gene>
    <name evidence="1" type="ORF">CEXT_646021</name>
</gene>
<organism evidence="1 2">
    <name type="scientific">Caerostris extrusa</name>
    <name type="common">Bark spider</name>
    <name type="synonym">Caerostris bankana</name>
    <dbReference type="NCBI Taxonomy" id="172846"/>
    <lineage>
        <taxon>Eukaryota</taxon>
        <taxon>Metazoa</taxon>
        <taxon>Ecdysozoa</taxon>
        <taxon>Arthropoda</taxon>
        <taxon>Chelicerata</taxon>
        <taxon>Arachnida</taxon>
        <taxon>Araneae</taxon>
        <taxon>Araneomorphae</taxon>
        <taxon>Entelegynae</taxon>
        <taxon>Araneoidea</taxon>
        <taxon>Araneidae</taxon>
        <taxon>Caerostris</taxon>
    </lineage>
</organism>
<evidence type="ECO:0000313" key="2">
    <source>
        <dbReference type="Proteomes" id="UP001054945"/>
    </source>
</evidence>